<name>A0A094WHK7_ALKAL</name>
<dbReference type="InterPro" id="IPR016195">
    <property type="entry name" value="Pol/histidinol_Pase-like"/>
</dbReference>
<gene>
    <name evidence="7" type="ORF">AJ85_03805</name>
    <name evidence="6" type="ORF">BALCAV_0217130</name>
</gene>
<dbReference type="eggNOG" id="COG4464">
    <property type="taxonomic scope" value="Bacteria"/>
</dbReference>
<dbReference type="EC" id="3.1.3.48" evidence="5"/>
<dbReference type="Gene3D" id="3.20.20.140">
    <property type="entry name" value="Metal-dependent hydrolases"/>
    <property type="match status" value="1"/>
</dbReference>
<dbReference type="PANTHER" id="PTHR39181:SF1">
    <property type="entry name" value="TYROSINE-PROTEIN PHOSPHATASE YWQE"/>
    <property type="match status" value="1"/>
</dbReference>
<evidence type="ECO:0000256" key="1">
    <source>
        <dbReference type="ARBA" id="ARBA00005750"/>
    </source>
</evidence>
<evidence type="ECO:0000313" key="9">
    <source>
        <dbReference type="Proteomes" id="UP000297014"/>
    </source>
</evidence>
<accession>A0A094WHK7</accession>
<comment type="caution">
    <text evidence="6">The sequence shown here is derived from an EMBL/GenBank/DDBJ whole genome shotgun (WGS) entry which is preliminary data.</text>
</comment>
<dbReference type="EMBL" id="ALPT02000069">
    <property type="protein sequence ID" value="KGA96276.1"/>
    <property type="molecule type" value="Genomic_DNA"/>
</dbReference>
<proteinExistence type="inferred from homology"/>
<reference evidence="6 8" key="1">
    <citation type="journal article" date="2014" name="Genome Announc.">
        <title>Draft Genome Sequence of Bacillus alcalophilus AV1934, a Classic Alkaliphile Isolated from Human Feces in 1934.</title>
        <authorList>
            <person name="Attie O."/>
            <person name="Jayaprakash A."/>
            <person name="Shah H."/>
            <person name="Paulsen I.T."/>
            <person name="Morino M."/>
            <person name="Takahashi Y."/>
            <person name="Narumi I."/>
            <person name="Sachidanandam R."/>
            <person name="Satoh K."/>
            <person name="Ito M."/>
            <person name="Krulwich T.A."/>
        </authorList>
    </citation>
    <scope>NUCLEOTIDE SEQUENCE [LARGE SCALE GENOMIC DNA]</scope>
    <source>
        <strain evidence="6 8">AV1934</strain>
    </source>
</reference>
<dbReference type="InterPro" id="IPR016667">
    <property type="entry name" value="Caps_polysacc_synth_CpsB/CapC"/>
</dbReference>
<dbReference type="EMBL" id="JALP01000060">
    <property type="protein sequence ID" value="THG91656.1"/>
    <property type="molecule type" value="Genomic_DNA"/>
</dbReference>
<evidence type="ECO:0000313" key="7">
    <source>
        <dbReference type="EMBL" id="THG91656.1"/>
    </source>
</evidence>
<dbReference type="Proteomes" id="UP000002754">
    <property type="component" value="Unassembled WGS sequence"/>
</dbReference>
<comment type="catalytic activity">
    <reaction evidence="4 5">
        <text>O-phospho-L-tyrosyl-[protein] + H2O = L-tyrosyl-[protein] + phosphate</text>
        <dbReference type="Rhea" id="RHEA:10684"/>
        <dbReference type="Rhea" id="RHEA-COMP:10136"/>
        <dbReference type="Rhea" id="RHEA-COMP:20101"/>
        <dbReference type="ChEBI" id="CHEBI:15377"/>
        <dbReference type="ChEBI" id="CHEBI:43474"/>
        <dbReference type="ChEBI" id="CHEBI:46858"/>
        <dbReference type="ChEBI" id="CHEBI:61978"/>
        <dbReference type="EC" id="3.1.3.48"/>
    </reaction>
</comment>
<comment type="similarity">
    <text evidence="1 5">Belongs to the metallo-dependent hydrolases superfamily. CpsB/CapC family.</text>
</comment>
<dbReference type="Proteomes" id="UP000297014">
    <property type="component" value="Unassembled WGS sequence"/>
</dbReference>
<evidence type="ECO:0000313" key="8">
    <source>
        <dbReference type="Proteomes" id="UP000002754"/>
    </source>
</evidence>
<evidence type="ECO:0000256" key="5">
    <source>
        <dbReference type="PIRNR" id="PIRNR016557"/>
    </source>
</evidence>
<dbReference type="STRING" id="1218173.BALCAV_0217130"/>
<evidence type="ECO:0000256" key="3">
    <source>
        <dbReference type="ARBA" id="ARBA00022912"/>
    </source>
</evidence>
<evidence type="ECO:0000313" key="6">
    <source>
        <dbReference type="EMBL" id="KGA96276.1"/>
    </source>
</evidence>
<dbReference type="AlphaFoldDB" id="A0A094WHK7"/>
<keyword evidence="2 5" id="KW-0378">Hydrolase</keyword>
<dbReference type="RefSeq" id="WP_003320926.1">
    <property type="nucleotide sequence ID" value="NZ_ALPT02000069.1"/>
</dbReference>
<dbReference type="PIRSF" id="PIRSF016557">
    <property type="entry name" value="Caps_synth_CpsB"/>
    <property type="match status" value="1"/>
</dbReference>
<organism evidence="6 8">
    <name type="scientific">Alkalihalobacillus alcalophilus ATCC 27647 = CGMCC 1.3604</name>
    <dbReference type="NCBI Taxonomy" id="1218173"/>
    <lineage>
        <taxon>Bacteria</taxon>
        <taxon>Bacillati</taxon>
        <taxon>Bacillota</taxon>
        <taxon>Bacilli</taxon>
        <taxon>Bacillales</taxon>
        <taxon>Bacillaceae</taxon>
        <taxon>Alkalihalobacillus</taxon>
    </lineage>
</organism>
<evidence type="ECO:0000256" key="2">
    <source>
        <dbReference type="ARBA" id="ARBA00022801"/>
    </source>
</evidence>
<sequence>MIDLHCHILSELDDGPKTIEESLLMAEAAVKEGITSIVATPHYAHPSFSKNEAKRVKVKVKELNQELSVRNIPLIIYPGHELRIHGELVEELTNDTALTMAGLGTYVFIEFSSNHVPRYAASLFYQLQVAGYYPVIVHPERNSELVQNPTLIYDFVKSGVYTQITASSLTGDNGKNIKKFTEQLIESNLTHFLASDAHNTTTRPFRMKEAYEEMKQEFGRATVELFQENAERLLENRALIVDDPEPIRRKKILGIF</sequence>
<dbReference type="GO" id="GO:0004725">
    <property type="term" value="F:protein tyrosine phosphatase activity"/>
    <property type="evidence" value="ECO:0007669"/>
    <property type="project" value="UniProtKB-UniRule"/>
</dbReference>
<dbReference type="OrthoDB" id="9788539at2"/>
<dbReference type="Pfam" id="PF19567">
    <property type="entry name" value="CpsB_CapC"/>
    <property type="match status" value="1"/>
</dbReference>
<keyword evidence="8" id="KW-1185">Reference proteome</keyword>
<dbReference type="SUPFAM" id="SSF89550">
    <property type="entry name" value="PHP domain-like"/>
    <property type="match status" value="1"/>
</dbReference>
<dbReference type="GO" id="GO:0030145">
    <property type="term" value="F:manganese ion binding"/>
    <property type="evidence" value="ECO:0007669"/>
    <property type="project" value="UniProtKB-UniRule"/>
</dbReference>
<evidence type="ECO:0000256" key="4">
    <source>
        <dbReference type="ARBA" id="ARBA00051722"/>
    </source>
</evidence>
<reference evidence="7 9" key="2">
    <citation type="submission" date="2014-01" db="EMBL/GenBank/DDBJ databases">
        <title>Draft genome sequencing of Bacillus alcalophilus CGMCC 1.3604.</title>
        <authorList>
            <person name="Yang J."/>
            <person name="Diao L."/>
            <person name="Yang S."/>
        </authorList>
    </citation>
    <scope>NUCLEOTIDE SEQUENCE [LARGE SCALE GENOMIC DNA]</scope>
    <source>
        <strain evidence="7 9">CGMCC 1.3604</strain>
    </source>
</reference>
<keyword evidence="3 5" id="KW-0904">Protein phosphatase</keyword>
<dbReference type="PANTHER" id="PTHR39181">
    <property type="entry name" value="TYROSINE-PROTEIN PHOSPHATASE YWQE"/>
    <property type="match status" value="1"/>
</dbReference>
<protein>
    <recommendedName>
        <fullName evidence="5">Tyrosine-protein phosphatase</fullName>
        <ecNumber evidence="5">3.1.3.48</ecNumber>
    </recommendedName>
</protein>